<dbReference type="AlphaFoldDB" id="A0A811QHW6"/>
<evidence type="ECO:0000313" key="1">
    <source>
        <dbReference type="EMBL" id="CAD6256376.1"/>
    </source>
</evidence>
<evidence type="ECO:0000313" key="2">
    <source>
        <dbReference type="Proteomes" id="UP000604825"/>
    </source>
</evidence>
<accession>A0A811QHW6</accession>
<sequence length="264" mass="29151">MARKKICIVVYGDGLATPEVWPSDAEAKKLLKKFKDMTDVGSFKKIQNQEEFLHSRTVRLHEQVSKLDHENHERETLVLLYDSLDGCRPGLVGTTKDELISLREMVETKMSKAKARLQELVVEQGAVPEPLQVMQSVSSSSCTQASPYTYNEMQTMAPLEEHQLQQDWPIASPGPNFGEIGTMLYSAFVGSSRDASGSGVPGHHSCAAELLLVRSAELLGFHVFKDAGAGSPGALFRTHRSTNLVDKSLVNGFYEQGLDPQLFK</sequence>
<dbReference type="Proteomes" id="UP000604825">
    <property type="component" value="Unassembled WGS sequence"/>
</dbReference>
<protein>
    <submittedName>
        <fullName evidence="1">Uncharacterized protein</fullName>
    </submittedName>
</protein>
<keyword evidence="2" id="KW-1185">Reference proteome</keyword>
<reference evidence="1" key="1">
    <citation type="submission" date="2020-10" db="EMBL/GenBank/DDBJ databases">
        <authorList>
            <person name="Han B."/>
            <person name="Lu T."/>
            <person name="Zhao Q."/>
            <person name="Huang X."/>
            <person name="Zhao Y."/>
        </authorList>
    </citation>
    <scope>NUCLEOTIDE SEQUENCE</scope>
</reference>
<proteinExistence type="predicted"/>
<dbReference type="OrthoDB" id="614023at2759"/>
<gene>
    <name evidence="1" type="ORF">NCGR_LOCUS39884</name>
</gene>
<dbReference type="EMBL" id="CAJGYO010000010">
    <property type="protein sequence ID" value="CAD6256376.1"/>
    <property type="molecule type" value="Genomic_DNA"/>
</dbReference>
<comment type="caution">
    <text evidence="1">The sequence shown here is derived from an EMBL/GenBank/DDBJ whole genome shotgun (WGS) entry which is preliminary data.</text>
</comment>
<name>A0A811QHW6_9POAL</name>
<organism evidence="1 2">
    <name type="scientific">Miscanthus lutarioriparius</name>
    <dbReference type="NCBI Taxonomy" id="422564"/>
    <lineage>
        <taxon>Eukaryota</taxon>
        <taxon>Viridiplantae</taxon>
        <taxon>Streptophyta</taxon>
        <taxon>Embryophyta</taxon>
        <taxon>Tracheophyta</taxon>
        <taxon>Spermatophyta</taxon>
        <taxon>Magnoliopsida</taxon>
        <taxon>Liliopsida</taxon>
        <taxon>Poales</taxon>
        <taxon>Poaceae</taxon>
        <taxon>PACMAD clade</taxon>
        <taxon>Panicoideae</taxon>
        <taxon>Andropogonodae</taxon>
        <taxon>Andropogoneae</taxon>
        <taxon>Saccharinae</taxon>
        <taxon>Miscanthus</taxon>
    </lineage>
</organism>